<gene>
    <name evidence="4" type="ORF">JCM17846_23610</name>
</gene>
<dbReference type="EMBL" id="BKCN01000012">
    <property type="protein sequence ID" value="GER04679.1"/>
    <property type="molecule type" value="Genomic_DNA"/>
</dbReference>
<organism evidence="4 5">
    <name type="scientific">Iodidimonas nitroreducens</name>
    <dbReference type="NCBI Taxonomy" id="1236968"/>
    <lineage>
        <taxon>Bacteria</taxon>
        <taxon>Pseudomonadati</taxon>
        <taxon>Pseudomonadota</taxon>
        <taxon>Alphaproteobacteria</taxon>
        <taxon>Iodidimonadales</taxon>
        <taxon>Iodidimonadaceae</taxon>
        <taxon>Iodidimonas</taxon>
    </lineage>
</organism>
<dbReference type="Proteomes" id="UP000324996">
    <property type="component" value="Unassembled WGS sequence"/>
</dbReference>
<reference evidence="4 5" key="1">
    <citation type="submission" date="2019-09" db="EMBL/GenBank/DDBJ databases">
        <title>NBRP : Genome information of microbial organism related human and environment.</title>
        <authorList>
            <person name="Hattori M."/>
            <person name="Oshima K."/>
            <person name="Inaba H."/>
            <person name="Suda W."/>
            <person name="Sakamoto M."/>
            <person name="Iino T."/>
            <person name="Kitahara M."/>
            <person name="Oshida Y."/>
            <person name="Iida T."/>
            <person name="Kudo T."/>
            <person name="Itoh T."/>
            <person name="Ohkuma M."/>
        </authorList>
    </citation>
    <scope>NUCLEOTIDE SEQUENCE [LARGE SCALE GENOMIC DNA]</scope>
    <source>
        <strain evidence="4 5">Q-1</strain>
    </source>
</reference>
<dbReference type="PRINTS" id="PR00081">
    <property type="entry name" value="GDHRDH"/>
</dbReference>
<evidence type="ECO:0000313" key="4">
    <source>
        <dbReference type="EMBL" id="GER04679.1"/>
    </source>
</evidence>
<evidence type="ECO:0000256" key="3">
    <source>
        <dbReference type="ARBA" id="ARBA00023002"/>
    </source>
</evidence>
<dbReference type="SUPFAM" id="SSF51735">
    <property type="entry name" value="NAD(P)-binding Rossmann-fold domains"/>
    <property type="match status" value="1"/>
</dbReference>
<evidence type="ECO:0000256" key="1">
    <source>
        <dbReference type="ARBA" id="ARBA00006484"/>
    </source>
</evidence>
<comment type="similarity">
    <text evidence="1">Belongs to the short-chain dehydrogenases/reductases (SDR) family.</text>
</comment>
<protein>
    <recommendedName>
        <fullName evidence="6">Ketoreductase (KR) domain-containing protein</fullName>
    </recommendedName>
</protein>
<keyword evidence="5" id="KW-1185">Reference proteome</keyword>
<evidence type="ECO:0008006" key="6">
    <source>
        <dbReference type="Google" id="ProtNLM"/>
    </source>
</evidence>
<comment type="caution">
    <text evidence="4">The sequence shown here is derived from an EMBL/GenBank/DDBJ whole genome shotgun (WGS) entry which is preliminary data.</text>
</comment>
<dbReference type="InterPro" id="IPR052178">
    <property type="entry name" value="Sec_Metab_Biosynth_SDR"/>
</dbReference>
<keyword evidence="3" id="KW-0560">Oxidoreductase</keyword>
<evidence type="ECO:0000313" key="5">
    <source>
        <dbReference type="Proteomes" id="UP000324996"/>
    </source>
</evidence>
<proteinExistence type="inferred from homology"/>
<evidence type="ECO:0000256" key="2">
    <source>
        <dbReference type="ARBA" id="ARBA00022857"/>
    </source>
</evidence>
<dbReference type="RefSeq" id="WP_150007197.1">
    <property type="nucleotide sequence ID" value="NZ_BKCN01000012.1"/>
</dbReference>
<dbReference type="InterPro" id="IPR036291">
    <property type="entry name" value="NAD(P)-bd_dom_sf"/>
</dbReference>
<name>A0A5A7NC93_9PROT</name>
<dbReference type="InterPro" id="IPR002347">
    <property type="entry name" value="SDR_fam"/>
</dbReference>
<dbReference type="PANTHER" id="PTHR43618:SF8">
    <property type="entry name" value="7ALPHA-HYDROXYSTEROID DEHYDROGENASE"/>
    <property type="match status" value="1"/>
</dbReference>
<sequence>MTDTLNITPQSRDQPPPIVNSGLFFGRFLFSFTKLGYQAHGGSQSFSYPQLLGKNIMITGATGGIGAAIADLCTRNGARVYGIGRNAEKLDAIARRLSPQPGDFIPLKADFSKADEIKNLIQQMTQNGIKIDALINNVGILNHRYQQTADGHDLMYAVNLLNPYRLTEG</sequence>
<dbReference type="GO" id="GO:0016491">
    <property type="term" value="F:oxidoreductase activity"/>
    <property type="evidence" value="ECO:0007669"/>
    <property type="project" value="UniProtKB-KW"/>
</dbReference>
<dbReference type="Gene3D" id="3.40.50.720">
    <property type="entry name" value="NAD(P)-binding Rossmann-like Domain"/>
    <property type="match status" value="1"/>
</dbReference>
<dbReference type="AlphaFoldDB" id="A0A5A7NC93"/>
<dbReference type="PANTHER" id="PTHR43618">
    <property type="entry name" value="7-ALPHA-HYDROXYSTEROID DEHYDROGENASE"/>
    <property type="match status" value="1"/>
</dbReference>
<dbReference type="CDD" id="cd05233">
    <property type="entry name" value="SDR_c"/>
    <property type="match status" value="1"/>
</dbReference>
<dbReference type="Pfam" id="PF00106">
    <property type="entry name" value="adh_short"/>
    <property type="match status" value="1"/>
</dbReference>
<accession>A0A5A7NC93</accession>
<keyword evidence="2" id="KW-0521">NADP</keyword>